<dbReference type="EMBL" id="CP136862">
    <property type="protein sequence ID" value="WOJ90102.1"/>
    <property type="molecule type" value="Genomic_DNA"/>
</dbReference>
<feature type="transmembrane region" description="Helical" evidence="1">
    <location>
        <begin position="162"/>
        <end position="179"/>
    </location>
</feature>
<proteinExistence type="predicted"/>
<keyword evidence="1" id="KW-0472">Membrane</keyword>
<reference evidence="2 3" key="1">
    <citation type="submission" date="2023-10" db="EMBL/GenBank/DDBJ databases">
        <title>Novel methanotroph of the genus Methylocapsa from a subarctic wetland.</title>
        <authorList>
            <person name="Belova S.E."/>
            <person name="Oshkin I.Y."/>
            <person name="Miroshnikov K."/>
            <person name="Dedysh S.N."/>
        </authorList>
    </citation>
    <scope>NUCLEOTIDE SEQUENCE [LARGE SCALE GENOMIC DNA]</scope>
    <source>
        <strain evidence="2 3">RX1</strain>
    </source>
</reference>
<keyword evidence="1" id="KW-0812">Transmembrane</keyword>
<evidence type="ECO:0000313" key="3">
    <source>
        <dbReference type="Proteomes" id="UP001626536"/>
    </source>
</evidence>
<dbReference type="Proteomes" id="UP001626536">
    <property type="component" value="Chromosome"/>
</dbReference>
<keyword evidence="1" id="KW-1133">Transmembrane helix</keyword>
<organism evidence="2 3">
    <name type="scientific">Methylocapsa polymorpha</name>
    <dbReference type="NCBI Taxonomy" id="3080828"/>
    <lineage>
        <taxon>Bacteria</taxon>
        <taxon>Pseudomonadati</taxon>
        <taxon>Pseudomonadota</taxon>
        <taxon>Alphaproteobacteria</taxon>
        <taxon>Hyphomicrobiales</taxon>
        <taxon>Beijerinckiaceae</taxon>
        <taxon>Methylocapsa</taxon>
    </lineage>
</organism>
<accession>A0ABZ0HS08</accession>
<protein>
    <submittedName>
        <fullName evidence="2">Uncharacterized protein</fullName>
    </submittedName>
</protein>
<feature type="transmembrane region" description="Helical" evidence="1">
    <location>
        <begin position="60"/>
        <end position="83"/>
    </location>
</feature>
<name>A0ABZ0HS08_9HYPH</name>
<gene>
    <name evidence="2" type="ORF">RZS28_02005</name>
</gene>
<dbReference type="RefSeq" id="WP_407339549.1">
    <property type="nucleotide sequence ID" value="NZ_CP136862.1"/>
</dbReference>
<feature type="transmembrane region" description="Helical" evidence="1">
    <location>
        <begin position="286"/>
        <end position="304"/>
    </location>
</feature>
<keyword evidence="3" id="KW-1185">Reference proteome</keyword>
<sequence length="322" mass="35835">MIAAHVRLLLVIPLFFLCESSLDPQMRAFVGTIVRSRVVPEKALPALDSEIARIARWKNSWLPEAICLLAAVLVSLFAAGLRLSGKTAALDPSRAITDVPLGALWYWIVCLPLFRFLMFRWIWRIALWCFFLWRVAKLELRLVPTHPDCAAGLGYLEVVQTHFALLVLAISMVVSASFAEEISSGKSVFEVIYPALALTLIVDLALVLGPPSVFAFKLRVCQEKGLSDYMIFAARYVTDFEKKWLDPAAPSKQPLLGTSDLQSLADLSNSVGIIRNMRWAPVSMRLVIAIVIAALLPMLPLFLYKYPIAELVEKLVKKLAGL</sequence>
<feature type="transmembrane region" description="Helical" evidence="1">
    <location>
        <begin position="191"/>
        <end position="209"/>
    </location>
</feature>
<evidence type="ECO:0000313" key="2">
    <source>
        <dbReference type="EMBL" id="WOJ90102.1"/>
    </source>
</evidence>
<evidence type="ECO:0000256" key="1">
    <source>
        <dbReference type="SAM" id="Phobius"/>
    </source>
</evidence>
<feature type="transmembrane region" description="Helical" evidence="1">
    <location>
        <begin position="104"/>
        <end position="123"/>
    </location>
</feature>